<feature type="signal peptide" evidence="2">
    <location>
        <begin position="1"/>
        <end position="17"/>
    </location>
</feature>
<evidence type="ECO:0000259" key="3">
    <source>
        <dbReference type="SMART" id="SM00645"/>
    </source>
</evidence>
<feature type="domain" description="Peptidase C1A papain C-terminal" evidence="3">
    <location>
        <begin position="53"/>
        <end position="284"/>
    </location>
</feature>
<keyword evidence="4" id="KW-0378">Hydrolase</keyword>
<dbReference type="GO" id="GO:0008234">
    <property type="term" value="F:cysteine-type peptidase activity"/>
    <property type="evidence" value="ECO:0007669"/>
    <property type="project" value="InterPro"/>
</dbReference>
<dbReference type="PhylomeDB" id="A0A0D2VFL4"/>
<dbReference type="GO" id="GO:0006508">
    <property type="term" value="P:proteolysis"/>
    <property type="evidence" value="ECO:0007669"/>
    <property type="project" value="UniProtKB-KW"/>
</dbReference>
<dbReference type="InterPro" id="IPR000668">
    <property type="entry name" value="Peptidase_C1A_C"/>
</dbReference>
<dbReference type="OrthoDB" id="190265at2759"/>
<feature type="domain" description="Peptidase C1A papain C-terminal" evidence="3">
    <location>
        <begin position="351"/>
        <end position="585"/>
    </location>
</feature>
<dbReference type="EMBL" id="KE346360">
    <property type="protein sequence ID" value="KJE88537.1"/>
    <property type="molecule type" value="Genomic_DNA"/>
</dbReference>
<dbReference type="FunFam" id="3.90.70.10:FF:000117">
    <property type="entry name" value="Probable papain cysteine protease"/>
    <property type="match status" value="2"/>
</dbReference>
<dbReference type="InterPro" id="IPR038765">
    <property type="entry name" value="Papain-like_cys_pep_sf"/>
</dbReference>
<accession>A0A0D2VFL4</accession>
<dbReference type="InParanoid" id="A0A0D2VFL4"/>
<protein>
    <submittedName>
        <fullName evidence="4">Papain family cysteine protease</fullName>
    </submittedName>
</protein>
<evidence type="ECO:0000313" key="4">
    <source>
        <dbReference type="EMBL" id="KJE88537.1"/>
    </source>
</evidence>
<evidence type="ECO:0000256" key="2">
    <source>
        <dbReference type="SAM" id="SignalP"/>
    </source>
</evidence>
<comment type="similarity">
    <text evidence="1">Belongs to the peptidase C1 family.</text>
</comment>
<dbReference type="Proteomes" id="UP000008743">
    <property type="component" value="Unassembled WGS sequence"/>
</dbReference>
<gene>
    <name evidence="4" type="ORF">CAOG_000178</name>
</gene>
<evidence type="ECO:0000313" key="5">
    <source>
        <dbReference type="Proteomes" id="UP000008743"/>
    </source>
</evidence>
<dbReference type="AlphaFoldDB" id="A0A0D2VFL4"/>
<dbReference type="Gene3D" id="3.90.70.10">
    <property type="entry name" value="Cysteine proteinases"/>
    <property type="match status" value="2"/>
</dbReference>
<keyword evidence="4" id="KW-0645">Protease</keyword>
<dbReference type="eggNOG" id="KOG1543">
    <property type="taxonomic scope" value="Eukaryota"/>
</dbReference>
<dbReference type="InterPro" id="IPR025661">
    <property type="entry name" value="Pept_asp_AS"/>
</dbReference>
<proteinExistence type="inferred from homology"/>
<dbReference type="PRINTS" id="PR00705">
    <property type="entry name" value="PAPAIN"/>
</dbReference>
<dbReference type="SUPFAM" id="SSF54001">
    <property type="entry name" value="Cysteine proteinases"/>
    <property type="match status" value="2"/>
</dbReference>
<dbReference type="PANTHER" id="PTHR12411">
    <property type="entry name" value="CYSTEINE PROTEASE FAMILY C1-RELATED"/>
    <property type="match status" value="1"/>
</dbReference>
<reference evidence="5" key="1">
    <citation type="submission" date="2011-02" db="EMBL/GenBank/DDBJ databases">
        <title>The Genome Sequence of Capsaspora owczarzaki ATCC 30864.</title>
        <authorList>
            <person name="Russ C."/>
            <person name="Cuomo C."/>
            <person name="Burger G."/>
            <person name="Gray M.W."/>
            <person name="Holland P.W.H."/>
            <person name="King N."/>
            <person name="Lang F.B.F."/>
            <person name="Roger A.J."/>
            <person name="Ruiz-Trillo I."/>
            <person name="Young S.K."/>
            <person name="Zeng Q."/>
            <person name="Gargeya S."/>
            <person name="Alvarado L."/>
            <person name="Berlin A."/>
            <person name="Chapman S.B."/>
            <person name="Chen Z."/>
            <person name="Freedman E."/>
            <person name="Gellesch M."/>
            <person name="Goldberg J."/>
            <person name="Griggs A."/>
            <person name="Gujja S."/>
            <person name="Heilman E."/>
            <person name="Heiman D."/>
            <person name="Howarth C."/>
            <person name="Mehta T."/>
            <person name="Neiman D."/>
            <person name="Pearson M."/>
            <person name="Roberts A."/>
            <person name="Saif S."/>
            <person name="Shea T."/>
            <person name="Shenoy N."/>
            <person name="Sisk P."/>
            <person name="Stolte C."/>
            <person name="Sykes S."/>
            <person name="White J."/>
            <person name="Yandava C."/>
            <person name="Haas B."/>
            <person name="Nusbaum C."/>
            <person name="Birren B."/>
        </authorList>
    </citation>
    <scope>NUCLEOTIDE SEQUENCE</scope>
    <source>
        <strain evidence="5">ATCC 30864</strain>
    </source>
</reference>
<dbReference type="SMART" id="SM00645">
    <property type="entry name" value="Pept_C1"/>
    <property type="match status" value="2"/>
</dbReference>
<dbReference type="PROSITE" id="PS00640">
    <property type="entry name" value="THIOL_PROTEASE_ASN"/>
    <property type="match status" value="1"/>
</dbReference>
<dbReference type="RefSeq" id="XP_004365049.1">
    <property type="nucleotide sequence ID" value="XM_004364992.2"/>
</dbReference>
<sequence length="589" mass="62986">MRASILLVAAFVAVAAALPMQSHPTCRPPKNEWANGELVLSPRPHEYLNVEDLPDSFTWGNVNGVNYLSERRNQHGPESYCGSCWDVATTNAVSDRIAILRKNAYPPVVLSAQVVLNCGYGGSCGGGSASGVYEALNKYGLPDETCQAYAGDIAQACKDVNICETCGSSGCTAISNFTMYYVSEYGTVRGADKMKAEIFARGPISCGIDATAALEAYTGGVFSEFSVLPIINHEISVVGWGTNGSTSYWIVRNSWGSFYGEDGFFRIKMGGDNLAIETDCSWGVPTLTKPSTAAPKVAAPVPVPAPAAKTPAELGLYHDLSRPGVRIDRTASRQMNIVSPQPFEFLSVGDLPASFDWSNVNNTNYLPSPRNQHIPQYCGSCWAHATTSALSARYFIANNAQGIPFNLSPQILINCVTANQTQGCNGGDPLAAYAWIAVNGIHDDTGTWYEAKNLPCTDYYKCHTCEPSGKCNAVPNCLNFGVAQFGEIVGEAAMKAEIFARGPVAVTIAVTTDLINYTGGVFHDTTGAIGDDHSVMLTGWGVDNSGTPYWTIVNSWGTYWGETGAARIVRGVNNLGIESQGAQWATPRL</sequence>
<dbReference type="OMA" id="KDNGCHG"/>
<dbReference type="Pfam" id="PF00112">
    <property type="entry name" value="Peptidase_C1"/>
    <property type="match status" value="2"/>
</dbReference>
<name>A0A0D2VFL4_CAPO3</name>
<evidence type="ECO:0000256" key="1">
    <source>
        <dbReference type="ARBA" id="ARBA00008455"/>
    </source>
</evidence>
<keyword evidence="2" id="KW-0732">Signal</keyword>
<dbReference type="STRING" id="595528.A0A0D2VFL4"/>
<organism evidence="4 5">
    <name type="scientific">Capsaspora owczarzaki (strain ATCC 30864)</name>
    <dbReference type="NCBI Taxonomy" id="595528"/>
    <lineage>
        <taxon>Eukaryota</taxon>
        <taxon>Filasterea</taxon>
        <taxon>Capsaspora</taxon>
    </lineage>
</organism>
<dbReference type="InterPro" id="IPR013128">
    <property type="entry name" value="Peptidase_C1A"/>
</dbReference>
<feature type="chain" id="PRO_5018717844" evidence="2">
    <location>
        <begin position="18"/>
        <end position="589"/>
    </location>
</feature>
<keyword evidence="5" id="KW-1185">Reference proteome</keyword>